<protein>
    <submittedName>
        <fullName evidence="1">Uncharacterized protein</fullName>
    </submittedName>
</protein>
<dbReference type="AlphaFoldDB" id="A0A409W0C2"/>
<proteinExistence type="predicted"/>
<keyword evidence="2" id="KW-1185">Reference proteome</keyword>
<sequence length="814" mass="92608">MSVEEYATPLSKFQDFRLNSLSVTSDYVLRELVPLLAIDNSLEKDARDELEQVVRKVTKAVEYSWTMADFCAIGLHELCSRLDSWNLGGMPLRILVDCFVGIKNELRYAKANIIDAKVLYEEAEKDVEPMLQEIDEVLVSFLDNEEISESQPLDTIPTWRNHPPDMWGHLYCAVEQLDSDFAELMKAYSSWFEWIPKAPERRGRLAKDRAARKSSVISPTVKWRLPEEDPDTPFDVLVQAVGEIGNCIVKVSNIDHIADNVSRVTLSLEFTGSSQEALDLVTLRCWKSELHTSYSVRFLGLGSSGLDKRPTAMKRWFGMDQAPRLSTNFTERRAEWTVRRRFLGNLPAQFFLSLDADYTDACVLVFDLSHVYKNKRLNSTPIASNTVLRELVPLLAVNSSLGKDARDELEQVVRKITKAVGYTWTMATFFAIGLHQLCARLNSWNPGKIPLRRILDHLIGIMLELRYAQANMNDAKALYEEAEKDVEPLFRNHLEQFGPDTIIKVASKQCFGDDLNFQTVTLKTITDNVLKNLRELIMTAGFCIQLLQEIDEVLVSFLDNEEITGSQPLDAIPTWRTHPPEMWGHLYCAVEGVVYDLEQVVKAYSSWFEWIPNATDTRLRLADDREARESSVASPTSKWRIPEENPKIPLDILVQAVGKIGSCVVKLSNVEHIADNVSRMTFSLEFTGSSQDTLDHVTLQCFESEFHPSYSVRFKALGSSGLDKRPTAVKRWFGMDQAPRLSTNFTETRAEWTIQRRFLGNLPAQFSLSLDADYTDACVLTFELSHVYKNKRCRRQSSDITIPQGRQNSKSAHS</sequence>
<reference evidence="1 2" key="1">
    <citation type="journal article" date="2018" name="Evol. Lett.">
        <title>Horizontal gene cluster transfer increased hallucinogenic mushroom diversity.</title>
        <authorList>
            <person name="Reynolds H.T."/>
            <person name="Vijayakumar V."/>
            <person name="Gluck-Thaler E."/>
            <person name="Korotkin H.B."/>
            <person name="Matheny P.B."/>
            <person name="Slot J.C."/>
        </authorList>
    </citation>
    <scope>NUCLEOTIDE SEQUENCE [LARGE SCALE GENOMIC DNA]</scope>
    <source>
        <strain evidence="1 2">2629</strain>
    </source>
</reference>
<evidence type="ECO:0000313" key="1">
    <source>
        <dbReference type="EMBL" id="PPQ71938.1"/>
    </source>
</evidence>
<dbReference type="Proteomes" id="UP000284842">
    <property type="component" value="Unassembled WGS sequence"/>
</dbReference>
<accession>A0A409W0C2</accession>
<organism evidence="1 2">
    <name type="scientific">Panaeolus cyanescens</name>
    <dbReference type="NCBI Taxonomy" id="181874"/>
    <lineage>
        <taxon>Eukaryota</taxon>
        <taxon>Fungi</taxon>
        <taxon>Dikarya</taxon>
        <taxon>Basidiomycota</taxon>
        <taxon>Agaricomycotina</taxon>
        <taxon>Agaricomycetes</taxon>
        <taxon>Agaricomycetidae</taxon>
        <taxon>Agaricales</taxon>
        <taxon>Agaricineae</taxon>
        <taxon>Galeropsidaceae</taxon>
        <taxon>Panaeolus</taxon>
    </lineage>
</organism>
<gene>
    <name evidence="1" type="ORF">CVT24_007912</name>
</gene>
<comment type="caution">
    <text evidence="1">The sequence shown here is derived from an EMBL/GenBank/DDBJ whole genome shotgun (WGS) entry which is preliminary data.</text>
</comment>
<name>A0A409W0C2_9AGAR</name>
<dbReference type="InParanoid" id="A0A409W0C2"/>
<dbReference type="EMBL" id="NHTK01005893">
    <property type="protein sequence ID" value="PPQ71938.1"/>
    <property type="molecule type" value="Genomic_DNA"/>
</dbReference>
<evidence type="ECO:0000313" key="2">
    <source>
        <dbReference type="Proteomes" id="UP000284842"/>
    </source>
</evidence>